<comment type="caution">
    <text evidence="1">The sequence shown here is derived from an EMBL/GenBank/DDBJ whole genome shotgun (WGS) entry which is preliminary data.</text>
</comment>
<protein>
    <recommendedName>
        <fullName evidence="3">Abi-like protein</fullName>
    </recommendedName>
</protein>
<proteinExistence type="predicted"/>
<sequence length="60" mass="6946">MPPRPIRHFTKPAIDFPQQLQAWGLVVADEPRALRYLANISYYRLSGYWGSFLVPGISHF</sequence>
<dbReference type="EMBL" id="BAABDI010000014">
    <property type="protein sequence ID" value="GAA3976867.1"/>
    <property type="molecule type" value="Genomic_DNA"/>
</dbReference>
<evidence type="ECO:0000313" key="2">
    <source>
        <dbReference type="Proteomes" id="UP001501556"/>
    </source>
</evidence>
<name>A0ABP7Q609_9BACT</name>
<dbReference type="Proteomes" id="UP001501556">
    <property type="component" value="Unassembled WGS sequence"/>
</dbReference>
<keyword evidence="2" id="KW-1185">Reference proteome</keyword>
<evidence type="ECO:0008006" key="3">
    <source>
        <dbReference type="Google" id="ProtNLM"/>
    </source>
</evidence>
<accession>A0ABP7Q609</accession>
<organism evidence="1 2">
    <name type="scientific">Hymenobacter antarcticus</name>
    <dbReference type="NCBI Taxonomy" id="486270"/>
    <lineage>
        <taxon>Bacteria</taxon>
        <taxon>Pseudomonadati</taxon>
        <taxon>Bacteroidota</taxon>
        <taxon>Cytophagia</taxon>
        <taxon>Cytophagales</taxon>
        <taxon>Hymenobacteraceae</taxon>
        <taxon>Hymenobacter</taxon>
    </lineage>
</organism>
<gene>
    <name evidence="1" type="ORF">GCM10022407_22750</name>
</gene>
<reference evidence="2" key="1">
    <citation type="journal article" date="2019" name="Int. J. Syst. Evol. Microbiol.">
        <title>The Global Catalogue of Microorganisms (GCM) 10K type strain sequencing project: providing services to taxonomists for standard genome sequencing and annotation.</title>
        <authorList>
            <consortium name="The Broad Institute Genomics Platform"/>
            <consortium name="The Broad Institute Genome Sequencing Center for Infectious Disease"/>
            <person name="Wu L."/>
            <person name="Ma J."/>
        </authorList>
    </citation>
    <scope>NUCLEOTIDE SEQUENCE [LARGE SCALE GENOMIC DNA]</scope>
    <source>
        <strain evidence="2">JCM 17217</strain>
    </source>
</reference>
<evidence type="ECO:0000313" key="1">
    <source>
        <dbReference type="EMBL" id="GAA3976867.1"/>
    </source>
</evidence>
<dbReference type="RefSeq" id="WP_345124330.1">
    <property type="nucleotide sequence ID" value="NZ_BAABDI010000014.1"/>
</dbReference>